<feature type="transmembrane region" description="Helical" evidence="5">
    <location>
        <begin position="476"/>
        <end position="500"/>
    </location>
</feature>
<evidence type="ECO:0000313" key="8">
    <source>
        <dbReference type="Proteomes" id="UP000504635"/>
    </source>
</evidence>
<evidence type="ECO:0000313" key="9">
    <source>
        <dbReference type="RefSeq" id="XP_030762098.1"/>
    </source>
</evidence>
<keyword evidence="8" id="KW-1185">Reference proteome</keyword>
<evidence type="ECO:0000256" key="3">
    <source>
        <dbReference type="ARBA" id="ARBA00022989"/>
    </source>
</evidence>
<dbReference type="PANTHER" id="PTHR15937:SF3">
    <property type="entry name" value="TRANSMEMBRANE 7 SUPERFAMILY MEMBER 3"/>
    <property type="match status" value="1"/>
</dbReference>
<feature type="chain" id="PRO_5026836528" evidence="6">
    <location>
        <begin position="22"/>
        <end position="519"/>
    </location>
</feature>
<keyword evidence="4 5" id="KW-0472">Membrane</keyword>
<keyword evidence="6" id="KW-0732">Signal</keyword>
<organism evidence="8 9">
    <name type="scientific">Sitophilus oryzae</name>
    <name type="common">Rice weevil</name>
    <name type="synonym">Curculio oryzae</name>
    <dbReference type="NCBI Taxonomy" id="7048"/>
    <lineage>
        <taxon>Eukaryota</taxon>
        <taxon>Metazoa</taxon>
        <taxon>Ecdysozoa</taxon>
        <taxon>Arthropoda</taxon>
        <taxon>Hexapoda</taxon>
        <taxon>Insecta</taxon>
        <taxon>Pterygota</taxon>
        <taxon>Neoptera</taxon>
        <taxon>Endopterygota</taxon>
        <taxon>Coleoptera</taxon>
        <taxon>Polyphaga</taxon>
        <taxon>Cucujiformia</taxon>
        <taxon>Curculionidae</taxon>
        <taxon>Dryophthorinae</taxon>
        <taxon>Sitophilus</taxon>
    </lineage>
</organism>
<feature type="transmembrane region" description="Helical" evidence="5">
    <location>
        <begin position="316"/>
        <end position="336"/>
    </location>
</feature>
<keyword evidence="2 5" id="KW-0812">Transmembrane</keyword>
<feature type="transmembrane region" description="Helical" evidence="5">
    <location>
        <begin position="373"/>
        <end position="397"/>
    </location>
</feature>
<feature type="transmembrane region" description="Helical" evidence="5">
    <location>
        <begin position="348"/>
        <end position="366"/>
    </location>
</feature>
<sequence>MFLTFPLIILLFMSQIYLSLGTGNSTEAYDPSITLDLSDLKSKDFYLNNFTISDPLTKIFILNLNDNTSFFVLQIHAYLGTVALSHTEKLEPLKHVNGSNIGIYWGKNMESVGRPITFYVRRLNPVQDAINIMLAVHTYEKSDPVPGGCNLSFEMENAPYQIVTYDHNLITSEAQPPSLYEYNKKCDENNITTELFYMQLPMDHINEDEYFNALKTMLTKEDILHYGTKVSNDLNHPQFKQFYNIYRGRGYVFGIVSTYKNRSSVYVPSISFGCDITDWDTNCVGYGGHQVWAITYSFLIISGITSVLSGHWFVKISIGFSWFNLGTVITFILFVLNYDKLTIEEKLIFSLVVGALLAIFIVFLHYKFERPKIYISISGSHMLSGGLLASVIAGIFHPLSNSTFWYVFGGVSLSSVLLLFIGFPVGHIISHTFVGGYALMSGIAMFNGGHIQYLYINVYRRLIADNYVSAVAGLSFTWSIFFEYIGWLVLIIVGFCLQFMMSRNRNLYRKGYASVHSIS</sequence>
<accession>A0A6J2YDX5</accession>
<dbReference type="AlphaFoldDB" id="A0A6J2YDX5"/>
<dbReference type="Pfam" id="PF13886">
    <property type="entry name" value="TM7S3_TM198"/>
    <property type="match status" value="1"/>
</dbReference>
<evidence type="ECO:0000256" key="6">
    <source>
        <dbReference type="SAM" id="SignalP"/>
    </source>
</evidence>
<dbReference type="InParanoid" id="A0A6J2YDX5"/>
<protein>
    <submittedName>
        <fullName evidence="9">Transmembrane 7 superfamily member 3-like</fullName>
    </submittedName>
</protein>
<feature type="domain" description="TM7S3/TM198-like" evidence="7">
    <location>
        <begin position="297"/>
        <end position="499"/>
    </location>
</feature>
<evidence type="ECO:0000256" key="4">
    <source>
        <dbReference type="ARBA" id="ARBA00023136"/>
    </source>
</evidence>
<evidence type="ECO:0000256" key="2">
    <source>
        <dbReference type="ARBA" id="ARBA00022692"/>
    </source>
</evidence>
<evidence type="ECO:0000256" key="5">
    <source>
        <dbReference type="SAM" id="Phobius"/>
    </source>
</evidence>
<dbReference type="OrthoDB" id="5967337at2759"/>
<feature type="transmembrane region" description="Helical" evidence="5">
    <location>
        <begin position="291"/>
        <end position="309"/>
    </location>
</feature>
<dbReference type="KEGG" id="soy:115886912"/>
<feature type="transmembrane region" description="Helical" evidence="5">
    <location>
        <begin position="437"/>
        <end position="456"/>
    </location>
</feature>
<name>A0A6J2YDX5_SITOR</name>
<reference evidence="9" key="1">
    <citation type="submission" date="2025-08" db="UniProtKB">
        <authorList>
            <consortium name="RefSeq"/>
        </authorList>
    </citation>
    <scope>IDENTIFICATION</scope>
    <source>
        <tissue evidence="9">Gonads</tissue>
    </source>
</reference>
<keyword evidence="3 5" id="KW-1133">Transmembrane helix</keyword>
<dbReference type="Proteomes" id="UP000504635">
    <property type="component" value="Unplaced"/>
</dbReference>
<proteinExistence type="predicted"/>
<dbReference type="RefSeq" id="XP_030762098.1">
    <property type="nucleotide sequence ID" value="XM_030906238.1"/>
</dbReference>
<comment type="subcellular location">
    <subcellularLocation>
        <location evidence="1">Membrane</location>
        <topology evidence="1">Multi-pass membrane protein</topology>
    </subcellularLocation>
</comment>
<dbReference type="PANTHER" id="PTHR15937">
    <property type="entry name" value="TRANSMEMBRANE 7 SUPERFAMILY MEMBER 3"/>
    <property type="match status" value="1"/>
</dbReference>
<feature type="transmembrane region" description="Helical" evidence="5">
    <location>
        <begin position="403"/>
        <end position="425"/>
    </location>
</feature>
<feature type="signal peptide" evidence="6">
    <location>
        <begin position="1"/>
        <end position="21"/>
    </location>
</feature>
<dbReference type="InterPro" id="IPR042502">
    <property type="entry name" value="TM7SF3"/>
</dbReference>
<dbReference type="GO" id="GO:0005886">
    <property type="term" value="C:plasma membrane"/>
    <property type="evidence" value="ECO:0007669"/>
    <property type="project" value="TreeGrafter"/>
</dbReference>
<evidence type="ECO:0000256" key="1">
    <source>
        <dbReference type="ARBA" id="ARBA00004141"/>
    </source>
</evidence>
<dbReference type="GeneID" id="115886912"/>
<dbReference type="GO" id="GO:0043069">
    <property type="term" value="P:negative regulation of programmed cell death"/>
    <property type="evidence" value="ECO:0007669"/>
    <property type="project" value="TreeGrafter"/>
</dbReference>
<evidence type="ECO:0000259" key="7">
    <source>
        <dbReference type="Pfam" id="PF13886"/>
    </source>
</evidence>
<dbReference type="Pfam" id="PF25992">
    <property type="entry name" value="Ig_TM7SF3_N"/>
    <property type="match status" value="1"/>
</dbReference>
<dbReference type="InterPro" id="IPR025256">
    <property type="entry name" value="TM7S3/TM198-like_dom"/>
</dbReference>
<gene>
    <name evidence="9" type="primary">LOC115886912</name>
</gene>